<dbReference type="EMBL" id="JACEFB010000002">
    <property type="protein sequence ID" value="MBA2225534.1"/>
    <property type="molecule type" value="Genomic_DNA"/>
</dbReference>
<dbReference type="InterPro" id="IPR008978">
    <property type="entry name" value="HSP20-like_chaperone"/>
</dbReference>
<gene>
    <name evidence="4" type="ORF">H0921_05080</name>
</gene>
<feature type="domain" description="SHSP" evidence="3">
    <location>
        <begin position="34"/>
        <end position="145"/>
    </location>
</feature>
<evidence type="ECO:0000313" key="4">
    <source>
        <dbReference type="EMBL" id="MBA2225534.1"/>
    </source>
</evidence>
<evidence type="ECO:0000259" key="3">
    <source>
        <dbReference type="PROSITE" id="PS01031"/>
    </source>
</evidence>
<dbReference type="Gene3D" id="2.60.40.790">
    <property type="match status" value="1"/>
</dbReference>
<dbReference type="CDD" id="cd06464">
    <property type="entry name" value="ACD_sHsps-like"/>
    <property type="match status" value="1"/>
</dbReference>
<protein>
    <submittedName>
        <fullName evidence="4">Hsp20/alpha crystallin family protein</fullName>
    </submittedName>
</protein>
<name>A0A7V9AB37_9BACT</name>
<dbReference type="PANTHER" id="PTHR11527">
    <property type="entry name" value="HEAT-SHOCK PROTEIN 20 FAMILY MEMBER"/>
    <property type="match status" value="1"/>
</dbReference>
<proteinExistence type="inferred from homology"/>
<organism evidence="4 5">
    <name type="scientific">Thermogemmata fonticola</name>
    <dbReference type="NCBI Taxonomy" id="2755323"/>
    <lineage>
        <taxon>Bacteria</taxon>
        <taxon>Pseudomonadati</taxon>
        <taxon>Planctomycetota</taxon>
        <taxon>Planctomycetia</taxon>
        <taxon>Gemmatales</taxon>
        <taxon>Gemmataceae</taxon>
        <taxon>Thermogemmata</taxon>
    </lineage>
</organism>
<dbReference type="Pfam" id="PF00011">
    <property type="entry name" value="HSP20"/>
    <property type="match status" value="1"/>
</dbReference>
<dbReference type="Proteomes" id="UP000542342">
    <property type="component" value="Unassembled WGS sequence"/>
</dbReference>
<reference evidence="4 5" key="1">
    <citation type="submission" date="2020-07" db="EMBL/GenBank/DDBJ databases">
        <title>Thermogemmata thermophila gen. nov., sp. nov., a novel moderate thermophilic planctomycete from a Kamchatka hot spring.</title>
        <authorList>
            <person name="Elcheninov A.G."/>
            <person name="Podosokorskaya O.A."/>
            <person name="Kovaleva O.L."/>
            <person name="Novikov A."/>
            <person name="Bonch-Osmolovskaya E.A."/>
            <person name="Toshchakov S.V."/>
            <person name="Kublanov I.V."/>
        </authorList>
    </citation>
    <scope>NUCLEOTIDE SEQUENCE [LARGE SCALE GENOMIC DNA]</scope>
    <source>
        <strain evidence="4 5">2918</strain>
    </source>
</reference>
<sequence>MVLSRRHPFDVLWEEFNQVQDEFARLFNRAASWAVTAASGLPISVWEDDNAVYAEADLPGVDPAKLEVTVTEGNRLAIQGERPAPQIEGASWLRQERPYGKFYREVVLPALVDPDKVEAKYELGVLRLTLPKHEAAKPRKIVVQG</sequence>
<evidence type="ECO:0000256" key="1">
    <source>
        <dbReference type="PROSITE-ProRule" id="PRU00285"/>
    </source>
</evidence>
<dbReference type="SUPFAM" id="SSF49764">
    <property type="entry name" value="HSP20-like chaperones"/>
    <property type="match status" value="1"/>
</dbReference>
<accession>A0A7V9AB37</accession>
<comment type="similarity">
    <text evidence="1 2">Belongs to the small heat shock protein (HSP20) family.</text>
</comment>
<dbReference type="InterPro" id="IPR002068">
    <property type="entry name" value="A-crystallin/Hsp20_dom"/>
</dbReference>
<dbReference type="RefSeq" id="WP_194536952.1">
    <property type="nucleotide sequence ID" value="NZ_JACEFB010000002.1"/>
</dbReference>
<evidence type="ECO:0000313" key="5">
    <source>
        <dbReference type="Proteomes" id="UP000542342"/>
    </source>
</evidence>
<evidence type="ECO:0000256" key="2">
    <source>
        <dbReference type="RuleBase" id="RU003616"/>
    </source>
</evidence>
<dbReference type="InterPro" id="IPR031107">
    <property type="entry name" value="Small_HSP"/>
</dbReference>
<dbReference type="AlphaFoldDB" id="A0A7V9AB37"/>
<keyword evidence="5" id="KW-1185">Reference proteome</keyword>
<dbReference type="PROSITE" id="PS01031">
    <property type="entry name" value="SHSP"/>
    <property type="match status" value="1"/>
</dbReference>
<comment type="caution">
    <text evidence="4">The sequence shown here is derived from an EMBL/GenBank/DDBJ whole genome shotgun (WGS) entry which is preliminary data.</text>
</comment>